<keyword evidence="2" id="KW-0328">Glycosyltransferase</keyword>
<keyword evidence="6" id="KW-1185">Reference proteome</keyword>
<evidence type="ECO:0000259" key="4">
    <source>
        <dbReference type="Pfam" id="PF00535"/>
    </source>
</evidence>
<dbReference type="STRING" id="388408.LAX5112_04208"/>
<reference evidence="6" key="1">
    <citation type="submission" date="2015-07" db="EMBL/GenBank/DDBJ databases">
        <authorList>
            <person name="Rodrigo-Torres Lidia"/>
            <person name="Arahal R.David."/>
        </authorList>
    </citation>
    <scope>NUCLEOTIDE SEQUENCE [LARGE SCALE GENOMIC DNA]</scope>
    <source>
        <strain evidence="6">CECT 5112</strain>
    </source>
</reference>
<evidence type="ECO:0000256" key="2">
    <source>
        <dbReference type="ARBA" id="ARBA00022676"/>
    </source>
</evidence>
<dbReference type="Proteomes" id="UP000053235">
    <property type="component" value="Unassembled WGS sequence"/>
</dbReference>
<feature type="domain" description="Glycosyltransferase 2-like" evidence="4">
    <location>
        <begin position="19"/>
        <end position="112"/>
    </location>
</feature>
<dbReference type="CDD" id="cd02526">
    <property type="entry name" value="GT2_RfbF_like"/>
    <property type="match status" value="1"/>
</dbReference>
<name>A0A0M7AJU3_9HYPH</name>
<evidence type="ECO:0000256" key="1">
    <source>
        <dbReference type="ARBA" id="ARBA00006739"/>
    </source>
</evidence>
<dbReference type="RefSeq" id="WP_055673449.1">
    <property type="nucleotide sequence ID" value="NZ_CXWD01000021.1"/>
</dbReference>
<dbReference type="InterPro" id="IPR001173">
    <property type="entry name" value="Glyco_trans_2-like"/>
</dbReference>
<dbReference type="GO" id="GO:0016757">
    <property type="term" value="F:glycosyltransferase activity"/>
    <property type="evidence" value="ECO:0007669"/>
    <property type="project" value="UniProtKB-KW"/>
</dbReference>
<dbReference type="AlphaFoldDB" id="A0A0M7AJU3"/>
<dbReference type="Pfam" id="PF00535">
    <property type="entry name" value="Glycos_transf_2"/>
    <property type="match status" value="1"/>
</dbReference>
<accession>A0A0M7AJU3</accession>
<evidence type="ECO:0000313" key="5">
    <source>
        <dbReference type="EMBL" id="CTQ75388.1"/>
    </source>
</evidence>
<dbReference type="PANTHER" id="PTHR43179:SF12">
    <property type="entry name" value="GALACTOFURANOSYLTRANSFERASE GLFT2"/>
    <property type="match status" value="1"/>
</dbReference>
<dbReference type="InterPro" id="IPR006446">
    <property type="entry name" value="RhaTrfase"/>
</dbReference>
<protein>
    <submittedName>
        <fullName evidence="5">Rhamnosyltransferase</fullName>
    </submittedName>
</protein>
<dbReference type="SUPFAM" id="SSF53448">
    <property type="entry name" value="Nucleotide-diphospho-sugar transferases"/>
    <property type="match status" value="1"/>
</dbReference>
<evidence type="ECO:0000256" key="3">
    <source>
        <dbReference type="ARBA" id="ARBA00022679"/>
    </source>
</evidence>
<comment type="similarity">
    <text evidence="1">Belongs to the glycosyltransferase 2 family.</text>
</comment>
<dbReference type="PANTHER" id="PTHR43179">
    <property type="entry name" value="RHAMNOSYLTRANSFERASE WBBL"/>
    <property type="match status" value="1"/>
</dbReference>
<organism evidence="5 6">
    <name type="scientific">Roseibium alexandrii</name>
    <dbReference type="NCBI Taxonomy" id="388408"/>
    <lineage>
        <taxon>Bacteria</taxon>
        <taxon>Pseudomonadati</taxon>
        <taxon>Pseudomonadota</taxon>
        <taxon>Alphaproteobacteria</taxon>
        <taxon>Hyphomicrobiales</taxon>
        <taxon>Stappiaceae</taxon>
        <taxon>Roseibium</taxon>
    </lineage>
</organism>
<evidence type="ECO:0000313" key="6">
    <source>
        <dbReference type="Proteomes" id="UP000053235"/>
    </source>
</evidence>
<proteinExistence type="inferred from homology"/>
<dbReference type="OrthoDB" id="6653642at2"/>
<dbReference type="NCBIfam" id="TIGR01556">
    <property type="entry name" value="rhamnosyltran"/>
    <property type="match status" value="1"/>
</dbReference>
<keyword evidence="3 5" id="KW-0808">Transferase</keyword>
<dbReference type="InterPro" id="IPR029044">
    <property type="entry name" value="Nucleotide-diphossugar_trans"/>
</dbReference>
<dbReference type="Gene3D" id="3.90.550.10">
    <property type="entry name" value="Spore Coat Polysaccharide Biosynthesis Protein SpsA, Chain A"/>
    <property type="match status" value="1"/>
</dbReference>
<dbReference type="EMBL" id="CXWD01000021">
    <property type="protein sequence ID" value="CTQ75388.1"/>
    <property type="molecule type" value="Genomic_DNA"/>
</dbReference>
<sequence>MTETSPVPGALSRVCGVVVTYQPDLGPLTAMLERIAPQVDDLVIVDNGSHTDLTALATNFNATLKLLGDNFGIAHAQNAGIAMARERGADSVLLLDQDSLPAPDMVAKLVAAELKLRTEGKTVAAVGANYIDPRKGDTGCFPYRKGLRLKHRVNTGKETIVETDYLIASGSLTPMTVFDRVGDMVDELFIDYVDIEWGLRAREMGYISYGVFDAHMEHALGDDHIQFLWRRVPVHSAVRHYYQQRNAVWLIRQSWLPHIWTPILLFRMAYRLVFFTLAAPKRWTHSRMMLSGIWDGVRGRMGRV</sequence>
<gene>
    <name evidence="5" type="ORF">LAX5112_04208</name>
</gene>